<reference evidence="3 4" key="1">
    <citation type="journal article" date="2018" name="IMA Fungus">
        <title>IMA Genome-F 9: Draft genome sequence of Annulohypoxylon stygium, Aspergillus mulundensis, Berkeleyomyces basicola (syn. Thielaviopsis basicola), Ceratocystis smalleyi, two Cercospora beticola strains, Coleophoma cylindrospora, Fusarium fracticaudum, Phialophora cf. hyalina, and Morchella septimelata.</title>
        <authorList>
            <person name="Wingfield B.D."/>
            <person name="Bills G.F."/>
            <person name="Dong Y."/>
            <person name="Huang W."/>
            <person name="Nel W.J."/>
            <person name="Swalarsk-Parry B.S."/>
            <person name="Vaghefi N."/>
            <person name="Wilken P.M."/>
            <person name="An Z."/>
            <person name="de Beer Z.W."/>
            <person name="De Vos L."/>
            <person name="Chen L."/>
            <person name="Duong T.A."/>
            <person name="Gao Y."/>
            <person name="Hammerbacher A."/>
            <person name="Kikkert J.R."/>
            <person name="Li Y."/>
            <person name="Li H."/>
            <person name="Li K."/>
            <person name="Li Q."/>
            <person name="Liu X."/>
            <person name="Ma X."/>
            <person name="Naidoo K."/>
            <person name="Pethybridge S.J."/>
            <person name="Sun J."/>
            <person name="Steenkamp E.T."/>
            <person name="van der Nest M.A."/>
            <person name="van Wyk S."/>
            <person name="Wingfield M.J."/>
            <person name="Xiong C."/>
            <person name="Yue Q."/>
            <person name="Zhang X."/>
        </authorList>
    </citation>
    <scope>NUCLEOTIDE SEQUENCE [LARGE SCALE GENOMIC DNA]</scope>
    <source>
        <strain evidence="3 4">BP5796</strain>
    </source>
</reference>
<feature type="compositionally biased region" description="Basic and acidic residues" evidence="2">
    <location>
        <begin position="67"/>
        <end position="79"/>
    </location>
</feature>
<evidence type="ECO:0000256" key="1">
    <source>
        <dbReference type="SAM" id="Coils"/>
    </source>
</evidence>
<feature type="compositionally biased region" description="Basic and acidic residues" evidence="2">
    <location>
        <begin position="26"/>
        <end position="42"/>
    </location>
</feature>
<dbReference type="Pfam" id="PF11905">
    <property type="entry name" value="DUF3425"/>
    <property type="match status" value="1"/>
</dbReference>
<dbReference type="PANTHER" id="PTHR37012:SF2">
    <property type="entry name" value="BZIP DOMAIN-CONTAINING PROTEIN-RELATED"/>
    <property type="match status" value="1"/>
</dbReference>
<dbReference type="OrthoDB" id="2985014at2759"/>
<gene>
    <name evidence="3" type="ORF">BP5796_02838</name>
</gene>
<dbReference type="PANTHER" id="PTHR37012">
    <property type="entry name" value="B-ZIP TRANSCRIPTION FACTOR (EUROFUNG)-RELATED"/>
    <property type="match status" value="1"/>
</dbReference>
<dbReference type="EMBL" id="PDLN01000003">
    <property type="protein sequence ID" value="RDW91673.1"/>
    <property type="molecule type" value="Genomic_DNA"/>
</dbReference>
<dbReference type="CDD" id="cd14688">
    <property type="entry name" value="bZIP_YAP"/>
    <property type="match status" value="1"/>
</dbReference>
<evidence type="ECO:0008006" key="5">
    <source>
        <dbReference type="Google" id="ProtNLM"/>
    </source>
</evidence>
<evidence type="ECO:0000313" key="4">
    <source>
        <dbReference type="Proteomes" id="UP000256328"/>
    </source>
</evidence>
<comment type="caution">
    <text evidence="3">The sequence shown here is derived from an EMBL/GenBank/DDBJ whole genome shotgun (WGS) entry which is preliminary data.</text>
</comment>
<dbReference type="Proteomes" id="UP000256328">
    <property type="component" value="Unassembled WGS sequence"/>
</dbReference>
<dbReference type="InterPro" id="IPR021833">
    <property type="entry name" value="DUF3425"/>
</dbReference>
<accession>A0A3D8SZB9</accession>
<feature type="region of interest" description="Disordered" evidence="2">
    <location>
        <begin position="1"/>
        <end position="79"/>
    </location>
</feature>
<dbReference type="AlphaFoldDB" id="A0A3D8SZB9"/>
<evidence type="ECO:0000313" key="3">
    <source>
        <dbReference type="EMBL" id="RDW91673.1"/>
    </source>
</evidence>
<keyword evidence="4" id="KW-1185">Reference proteome</keyword>
<evidence type="ECO:0000256" key="2">
    <source>
        <dbReference type="SAM" id="MobiDB-lite"/>
    </source>
</evidence>
<proteinExistence type="predicted"/>
<protein>
    <recommendedName>
        <fullName evidence="5">BZIP domain-containing protein</fullName>
    </recommendedName>
</protein>
<sequence>MSRPAFAHQQQIMSLLKDPPADSDPDGQHHPAKDKIGTEPKARSKAKPGASKPRIRRNLSTLTGEQLARKRANDREAQRAIRQRTREHITRLELRFKELTDEHSQKVKLEDLKRRNAQLEEELAQVQQVLRQANSDGSSGSTHNKLPYRVQHGSSSLGPNTTTYPVPELSHIEPVLPDSEPVELLQLEEEQFPDTSTTTLSDPQTIPFQGLSNSAAQGPSHPIENTSLINEDIQPVPITSLNDNTKQLVIPATRTPINTATPRSFTYFAPFKQPTFTVYETSNPVEGIIAGIIQRQAQILSEGADLHTVLGPERPDLSVIFSPKRAMAVHPLARSLAQATRFATFASNFERIALAIPHYPLMKWQITKTYETFVDVPWFFVPTEIQTSVPHPVWMDFLFWPSLRDAVILDQDAYPGLEFINFYCNSLNPNWPHSKGEAVYWDHEGLHPVDALVTHCLDLGNWSVDEPFQLRYPQLQPFCRFTQYY</sequence>
<keyword evidence="1" id="KW-0175">Coiled coil</keyword>
<dbReference type="Gene3D" id="1.20.5.170">
    <property type="match status" value="1"/>
</dbReference>
<feature type="coiled-coil region" evidence="1">
    <location>
        <begin position="82"/>
        <end position="136"/>
    </location>
</feature>
<organism evidence="3 4">
    <name type="scientific">Coleophoma crateriformis</name>
    <dbReference type="NCBI Taxonomy" id="565419"/>
    <lineage>
        <taxon>Eukaryota</taxon>
        <taxon>Fungi</taxon>
        <taxon>Dikarya</taxon>
        <taxon>Ascomycota</taxon>
        <taxon>Pezizomycotina</taxon>
        <taxon>Leotiomycetes</taxon>
        <taxon>Helotiales</taxon>
        <taxon>Dermateaceae</taxon>
        <taxon>Coleophoma</taxon>
    </lineage>
</organism>
<feature type="region of interest" description="Disordered" evidence="2">
    <location>
        <begin position="195"/>
        <end position="225"/>
    </location>
</feature>
<name>A0A3D8SZB9_9HELO</name>